<dbReference type="KEGG" id="bmx:BMS_1470"/>
<evidence type="ECO:0000313" key="1">
    <source>
        <dbReference type="EMBL" id="CBW26329.1"/>
    </source>
</evidence>
<reference evidence="2" key="1">
    <citation type="journal article" date="2013" name="ISME J.">
        <title>A small predatory core genome in the divergent marine Bacteriovorax marinus SJ and the terrestrial Bdellovibrio bacteriovorus.</title>
        <authorList>
            <person name="Crossman L.C."/>
            <person name="Chen H."/>
            <person name="Cerdeno-Tarraga A.M."/>
            <person name="Brooks K."/>
            <person name="Quail M.A."/>
            <person name="Pineiro S.A."/>
            <person name="Hobley L."/>
            <person name="Sockett R.E."/>
            <person name="Bentley S.D."/>
            <person name="Parkhill J."/>
            <person name="Williams H.N."/>
            <person name="Stine O.C."/>
        </authorList>
    </citation>
    <scope>NUCLEOTIDE SEQUENCE [LARGE SCALE GENOMIC DNA]</scope>
    <source>
        <strain evidence="2">ATCC BAA-682 / DSM 15412 / SJ</strain>
    </source>
</reference>
<organism evidence="1 2">
    <name type="scientific">Halobacteriovorax marinus (strain ATCC BAA-682 / DSM 15412 / SJ)</name>
    <name type="common">Bacteriovorax marinus</name>
    <dbReference type="NCBI Taxonomy" id="862908"/>
    <lineage>
        <taxon>Bacteria</taxon>
        <taxon>Pseudomonadati</taxon>
        <taxon>Bdellovibrionota</taxon>
        <taxon>Bacteriovoracia</taxon>
        <taxon>Bacteriovoracales</taxon>
        <taxon>Halobacteriovoraceae</taxon>
        <taxon>Halobacteriovorax</taxon>
    </lineage>
</organism>
<dbReference type="PANTHER" id="PTHR30217">
    <property type="entry name" value="PEPTIDASE U32 FAMILY"/>
    <property type="match status" value="1"/>
</dbReference>
<dbReference type="InterPro" id="IPR051454">
    <property type="entry name" value="RNA/ubiquinone_mod_enzymes"/>
</dbReference>
<keyword evidence="1" id="KW-0645">Protease</keyword>
<protein>
    <submittedName>
        <fullName evidence="1">Protease</fullName>
    </submittedName>
</protein>
<dbReference type="InterPro" id="IPR001539">
    <property type="entry name" value="Peptidase_U32"/>
</dbReference>
<name>E1X0A1_HALMS</name>
<keyword evidence="2" id="KW-1185">Reference proteome</keyword>
<dbReference type="RefSeq" id="WP_014244112.1">
    <property type="nucleotide sequence ID" value="NC_016620.1"/>
</dbReference>
<dbReference type="Pfam" id="PF01136">
    <property type="entry name" value="Peptidase_U32"/>
    <property type="match status" value="1"/>
</dbReference>
<dbReference type="OrthoDB" id="440687at2"/>
<dbReference type="AlphaFoldDB" id="E1X0A1"/>
<dbReference type="PATRIC" id="fig|862908.3.peg.1400"/>
<dbReference type="GO" id="GO:0006508">
    <property type="term" value="P:proteolysis"/>
    <property type="evidence" value="ECO:0007669"/>
    <property type="project" value="UniProtKB-KW"/>
</dbReference>
<dbReference type="GO" id="GO:0008233">
    <property type="term" value="F:peptidase activity"/>
    <property type="evidence" value="ECO:0007669"/>
    <property type="project" value="UniProtKB-KW"/>
</dbReference>
<dbReference type="eggNOG" id="COG0826">
    <property type="taxonomic scope" value="Bacteria"/>
</dbReference>
<keyword evidence="1" id="KW-0378">Hydrolase</keyword>
<dbReference type="PANTHER" id="PTHR30217:SF11">
    <property type="entry name" value="UBIQUINONE BIOSYNTHESIS PROTEIN UBIV"/>
    <property type="match status" value="1"/>
</dbReference>
<proteinExistence type="predicted"/>
<dbReference type="EMBL" id="FQ312005">
    <property type="protein sequence ID" value="CBW26329.1"/>
    <property type="molecule type" value="Genomic_DNA"/>
</dbReference>
<evidence type="ECO:0000313" key="2">
    <source>
        <dbReference type="Proteomes" id="UP000008963"/>
    </source>
</evidence>
<dbReference type="STRING" id="862908.BMS_1470"/>
<accession>E1X0A1</accession>
<sequence>MRVCTYVDHIDEAILAKEVRVDEVILGNMLFSRFGKISPKRYYDFCVEVKKLGLRIVFDWDILMTETTFDKRVEELSHIEWDIIDAIRVQDPGALNWVKKNLPNKPIQLITETGNHNLIGLKKWRESAGEMLERMVLSIELPKDKLSSYIKELGVPVEILVAGRILLFYTPRNLISPYILDHDDDKTKATMESSYELEGSSEESPHKGFPLLENIHGTFMFNTKDQFLLDHCHELSEMNLSVARVDFRHIEDKSFLAKAVNAIRLPLANSNAPLKDIYPLPIIRGFFHVNKSDVLFKKLKNQRTLRNDENYLGDVLDVKKKKHLGIMIKSKNLTLNLGDELLLKTPDGKEKTLKVSDMRNSSGEDIDSVEINNIAFINHISGISVKTRVYRQK</sequence>
<gene>
    <name evidence="1" type="ordered locus">BMS_1470</name>
</gene>
<dbReference type="Proteomes" id="UP000008963">
    <property type="component" value="Chromosome"/>
</dbReference>
<dbReference type="HOGENOM" id="CLU_701637_0_0_7"/>